<feature type="non-terminal residue" evidence="1">
    <location>
        <position position="68"/>
    </location>
</feature>
<dbReference type="PANTHER" id="PTHR45932">
    <property type="entry name" value="PATELLIN-1"/>
    <property type="match status" value="1"/>
</dbReference>
<comment type="caution">
    <text evidence="1">The sequence shown here is derived from an EMBL/GenBank/DDBJ whole genome shotgun (WGS) entry which is preliminary data.</text>
</comment>
<protein>
    <submittedName>
        <fullName evidence="1">Uncharacterized protein</fullName>
    </submittedName>
</protein>
<evidence type="ECO:0000313" key="1">
    <source>
        <dbReference type="EMBL" id="CAK9183222.1"/>
    </source>
</evidence>
<gene>
    <name evidence="1" type="ORF">ILEXP_LOCUS53473</name>
</gene>
<reference evidence="1 2" key="1">
    <citation type="submission" date="2024-02" db="EMBL/GenBank/DDBJ databases">
        <authorList>
            <person name="Vignale AGUSTIN F."/>
            <person name="Sosa J E."/>
            <person name="Modenutti C."/>
        </authorList>
    </citation>
    <scope>NUCLEOTIDE SEQUENCE [LARGE SCALE GENOMIC DNA]</scope>
</reference>
<dbReference type="AlphaFoldDB" id="A0ABC8UQH1"/>
<accession>A0ABC8UQH1</accession>
<dbReference type="EMBL" id="CAUOFW020008558">
    <property type="protein sequence ID" value="CAK9183222.1"/>
    <property type="molecule type" value="Genomic_DNA"/>
</dbReference>
<evidence type="ECO:0000313" key="2">
    <source>
        <dbReference type="Proteomes" id="UP001642360"/>
    </source>
</evidence>
<proteinExistence type="predicted"/>
<sequence>MRLGGFFVIEGHPVCYNFYWEFQNKKLYNKTFANEEKRMKFLWWRIQFLERSIRKLDFSPGGICIIFQ</sequence>
<dbReference type="PANTHER" id="PTHR45932:SF6">
    <property type="entry name" value="PATELLIN-3"/>
    <property type="match status" value="1"/>
</dbReference>
<dbReference type="Proteomes" id="UP001642360">
    <property type="component" value="Unassembled WGS sequence"/>
</dbReference>
<dbReference type="InterPro" id="IPR044834">
    <property type="entry name" value="PATL"/>
</dbReference>
<organism evidence="1 2">
    <name type="scientific">Ilex paraguariensis</name>
    <name type="common">yerba mate</name>
    <dbReference type="NCBI Taxonomy" id="185542"/>
    <lineage>
        <taxon>Eukaryota</taxon>
        <taxon>Viridiplantae</taxon>
        <taxon>Streptophyta</taxon>
        <taxon>Embryophyta</taxon>
        <taxon>Tracheophyta</taxon>
        <taxon>Spermatophyta</taxon>
        <taxon>Magnoliopsida</taxon>
        <taxon>eudicotyledons</taxon>
        <taxon>Gunneridae</taxon>
        <taxon>Pentapetalae</taxon>
        <taxon>asterids</taxon>
        <taxon>campanulids</taxon>
        <taxon>Aquifoliales</taxon>
        <taxon>Aquifoliaceae</taxon>
        <taxon>Ilex</taxon>
    </lineage>
</organism>
<name>A0ABC8UQH1_9AQUA</name>
<keyword evidence="2" id="KW-1185">Reference proteome</keyword>